<dbReference type="STRING" id="1544413.Clow_01438"/>
<name>A0A0Q0Z903_9CORY</name>
<dbReference type="EMBL" id="LKEV01000004">
    <property type="protein sequence ID" value="KQB86085.1"/>
    <property type="molecule type" value="Genomic_DNA"/>
</dbReference>
<keyword evidence="4" id="KW-1185">Reference proteome</keyword>
<proteinExistence type="predicted"/>
<comment type="caution">
    <text evidence="3">The sequence shown here is derived from an EMBL/GenBank/DDBJ whole genome shotgun (WGS) entry which is preliminary data.</text>
</comment>
<evidence type="ECO:0000313" key="3">
    <source>
        <dbReference type="EMBL" id="KQB86085.1"/>
    </source>
</evidence>
<dbReference type="Pfam" id="PF08044">
    <property type="entry name" value="DUF1707"/>
    <property type="match status" value="1"/>
</dbReference>
<keyword evidence="1" id="KW-0472">Membrane</keyword>
<feature type="transmembrane region" description="Helical" evidence="1">
    <location>
        <begin position="88"/>
        <end position="106"/>
    </location>
</feature>
<dbReference type="RefSeq" id="WP_069724592.1">
    <property type="nucleotide sequence ID" value="NZ_JAUSQY010000001.1"/>
</dbReference>
<feature type="transmembrane region" description="Helical" evidence="1">
    <location>
        <begin position="112"/>
        <end position="131"/>
    </location>
</feature>
<protein>
    <recommendedName>
        <fullName evidence="2">DUF1707 domain-containing protein</fullName>
    </recommendedName>
</protein>
<feature type="domain" description="DUF1707" evidence="2">
    <location>
        <begin position="5"/>
        <end position="57"/>
    </location>
</feature>
<dbReference type="AlphaFoldDB" id="A0A0Q0Z903"/>
<sequence>MSHNVRLSDDDRSQAMSALGVAFSQGRLDVHEYDRRCQKAAAAQYRHDLDVLFDDLPLMHPQAQGHEVVLYTNQEIAAAHAASRKPRLGIFLLSSLGAFALAIAATDGTFLLIAPAVFVLLYVLKIGPASWHTPSPQQLHRQRLREIKKEEQRQALERRAQRREIQNEISTAAYQAARNVMNRHKR</sequence>
<organism evidence="3 4">
    <name type="scientific">Corynebacterium lowii</name>
    <dbReference type="NCBI Taxonomy" id="1544413"/>
    <lineage>
        <taxon>Bacteria</taxon>
        <taxon>Bacillati</taxon>
        <taxon>Actinomycetota</taxon>
        <taxon>Actinomycetes</taxon>
        <taxon>Mycobacteriales</taxon>
        <taxon>Corynebacteriaceae</taxon>
        <taxon>Corynebacterium</taxon>
    </lineage>
</organism>
<dbReference type="OrthoDB" id="4416950at2"/>
<keyword evidence="1" id="KW-1133">Transmembrane helix</keyword>
<keyword evidence="1" id="KW-0812">Transmembrane</keyword>
<reference evidence="3 4" key="1">
    <citation type="submission" date="2015-10" db="EMBL/GenBank/DDBJ databases">
        <title>Corynebacteirum lowii and Corynebacterium oculi species nova, derived from human clinical disease and and emended description of Corynebacterium mastiditis.</title>
        <authorList>
            <person name="Bernard K."/>
            <person name="Pacheco A.L."/>
            <person name="Mcdougall C."/>
            <person name="Burtx T."/>
            <person name="Weibe D."/>
            <person name="Tyler S."/>
            <person name="Olson A.B."/>
            <person name="Cnockaert M."/>
            <person name="Eguchi H."/>
            <person name="Kuwahara T."/>
            <person name="Nakayama-Imaohji H."/>
            <person name="Boudewijins M."/>
            <person name="Van Hoecke F."/>
            <person name="Bernier A.-M."/>
            <person name="Vandamme P."/>
        </authorList>
    </citation>
    <scope>NUCLEOTIDE SEQUENCE [LARGE SCALE GENOMIC DNA]</scope>
    <source>
        <strain evidence="3 4">NML 130206</strain>
    </source>
</reference>
<dbReference type="PATRIC" id="fig|1544413.3.peg.1439"/>
<gene>
    <name evidence="3" type="ORF">Clow_01438</name>
</gene>
<evidence type="ECO:0000259" key="2">
    <source>
        <dbReference type="Pfam" id="PF08044"/>
    </source>
</evidence>
<dbReference type="InterPro" id="IPR012551">
    <property type="entry name" value="DUF1707_SHOCT-like"/>
</dbReference>
<evidence type="ECO:0000256" key="1">
    <source>
        <dbReference type="SAM" id="Phobius"/>
    </source>
</evidence>
<evidence type="ECO:0000313" key="4">
    <source>
        <dbReference type="Proteomes" id="UP000050488"/>
    </source>
</evidence>
<dbReference type="Proteomes" id="UP000050488">
    <property type="component" value="Unassembled WGS sequence"/>
</dbReference>
<accession>A0A0Q0Z903</accession>